<keyword evidence="1" id="KW-0472">Membrane</keyword>
<dbReference type="AlphaFoldDB" id="A0A6J7JG12"/>
<evidence type="ECO:0000256" key="1">
    <source>
        <dbReference type="SAM" id="Phobius"/>
    </source>
</evidence>
<organism evidence="2">
    <name type="scientific">freshwater metagenome</name>
    <dbReference type="NCBI Taxonomy" id="449393"/>
    <lineage>
        <taxon>unclassified sequences</taxon>
        <taxon>metagenomes</taxon>
        <taxon>ecological metagenomes</taxon>
    </lineage>
</organism>
<keyword evidence="1" id="KW-1133">Transmembrane helix</keyword>
<name>A0A6J7JG12_9ZZZZ</name>
<evidence type="ECO:0000313" key="2">
    <source>
        <dbReference type="EMBL" id="CAB4941202.1"/>
    </source>
</evidence>
<dbReference type="EMBL" id="CAFBMK010000247">
    <property type="protein sequence ID" value="CAB4941202.1"/>
    <property type="molecule type" value="Genomic_DNA"/>
</dbReference>
<protein>
    <submittedName>
        <fullName evidence="2">Unannotated protein</fullName>
    </submittedName>
</protein>
<reference evidence="2" key="1">
    <citation type="submission" date="2020-05" db="EMBL/GenBank/DDBJ databases">
        <authorList>
            <person name="Chiriac C."/>
            <person name="Salcher M."/>
            <person name="Ghai R."/>
            <person name="Kavagutti S V."/>
        </authorList>
    </citation>
    <scope>NUCLEOTIDE SEQUENCE</scope>
</reference>
<proteinExistence type="predicted"/>
<keyword evidence="1" id="KW-0812">Transmembrane</keyword>
<accession>A0A6J7JG12</accession>
<sequence>MTAALPTALTDPTGHVPLAVSVVGVVLLVIIAVVALLGLTGYLAARRRDESQRAATDERIRAANSALAAAHAADEGWDPVVMRAAALDAARTLGIAAPSAVGLSLVSVDDQPGVTDDRATFVVADGERTHEIVLGRGDDGRWLPV</sequence>
<gene>
    <name evidence="2" type="ORF">UFOPK3564_02961</name>
</gene>
<feature type="transmembrane region" description="Helical" evidence="1">
    <location>
        <begin position="20"/>
        <end position="45"/>
    </location>
</feature>